<feature type="transmembrane region" description="Helical" evidence="7">
    <location>
        <begin position="300"/>
        <end position="323"/>
    </location>
</feature>
<reference evidence="10" key="1">
    <citation type="submission" date="2021-04" db="EMBL/GenBank/DDBJ databases">
        <title>Draft genome sequence of Xylanibacillus composti strain K13.</title>
        <authorList>
            <person name="Uke A."/>
            <person name="Chhe C."/>
            <person name="Baramee S."/>
            <person name="Kosugi A."/>
        </authorList>
    </citation>
    <scope>NUCLEOTIDE SEQUENCE</scope>
    <source>
        <strain evidence="10">K13</strain>
    </source>
</reference>
<evidence type="ECO:0000256" key="8">
    <source>
        <dbReference type="SAM" id="MobiDB-lite"/>
    </source>
</evidence>
<feature type="transmembrane region" description="Helical" evidence="7">
    <location>
        <begin position="141"/>
        <end position="162"/>
    </location>
</feature>
<evidence type="ECO:0000256" key="6">
    <source>
        <dbReference type="ARBA" id="ARBA00023136"/>
    </source>
</evidence>
<dbReference type="InterPro" id="IPR050809">
    <property type="entry name" value="UgpAE/MalFG_permease"/>
</dbReference>
<keyword evidence="4 7" id="KW-0812">Transmembrane</keyword>
<dbReference type="Pfam" id="PF00528">
    <property type="entry name" value="BPD_transp_1"/>
    <property type="match status" value="1"/>
</dbReference>
<gene>
    <name evidence="10" type="ORF">XYCOK13_39760</name>
</gene>
<dbReference type="SUPFAM" id="SSF161098">
    <property type="entry name" value="MetI-like"/>
    <property type="match status" value="1"/>
</dbReference>
<feature type="transmembrane region" description="Helical" evidence="7">
    <location>
        <begin position="199"/>
        <end position="218"/>
    </location>
</feature>
<feature type="transmembrane region" description="Helical" evidence="7">
    <location>
        <begin position="44"/>
        <end position="70"/>
    </location>
</feature>
<evidence type="ECO:0000256" key="5">
    <source>
        <dbReference type="ARBA" id="ARBA00022989"/>
    </source>
</evidence>
<keyword evidence="2 7" id="KW-0813">Transport</keyword>
<dbReference type="EMBL" id="BOVK01000072">
    <property type="protein sequence ID" value="GIQ71152.1"/>
    <property type="molecule type" value="Genomic_DNA"/>
</dbReference>
<evidence type="ECO:0000313" key="11">
    <source>
        <dbReference type="Proteomes" id="UP000677918"/>
    </source>
</evidence>
<keyword evidence="11" id="KW-1185">Reference proteome</keyword>
<feature type="transmembrane region" description="Helical" evidence="7">
    <location>
        <begin position="107"/>
        <end position="129"/>
    </location>
</feature>
<accession>A0A8J4M4F4</accession>
<dbReference type="InterPro" id="IPR000515">
    <property type="entry name" value="MetI-like"/>
</dbReference>
<proteinExistence type="inferred from homology"/>
<dbReference type="InterPro" id="IPR035906">
    <property type="entry name" value="MetI-like_sf"/>
</dbReference>
<sequence>MIPPQTRGQRGNGSAALGGTHPAGRSLSSRWTTEWRQLKKNAELILLLLPGALYTLVFHYLPLVGIIIAFKSYRYDLGIFGSEWVGLKNFEFFFASETAWRITRNTILYNAGFIVFTTATALAFAIMLNEIGRRWVKAYQTVLFLPHFLSWVVVGYIVLAFLDHESGYLNRLLMLVGMNPQNWFYESSFWPYILNTTNLWKTVGFATLIYYAGIIGINSEYYEAARIDGASKLQMIRRITIPLLTPLIAILFILAVGNMFRGDFGLHYFVPNNSGLIYSTTDVVDTYVYRALRTLGDVSMAAAVSFFQSIVGFVLVLGANTIIKKINEENALW</sequence>
<evidence type="ECO:0000256" key="2">
    <source>
        <dbReference type="ARBA" id="ARBA00022448"/>
    </source>
</evidence>
<dbReference type="AlphaFoldDB" id="A0A8J4M4F4"/>
<feature type="transmembrane region" description="Helical" evidence="7">
    <location>
        <begin position="239"/>
        <end position="260"/>
    </location>
</feature>
<dbReference type="GO" id="GO:0005886">
    <property type="term" value="C:plasma membrane"/>
    <property type="evidence" value="ECO:0007669"/>
    <property type="project" value="UniProtKB-SubCell"/>
</dbReference>
<organism evidence="10 11">
    <name type="scientific">Xylanibacillus composti</name>
    <dbReference type="NCBI Taxonomy" id="1572762"/>
    <lineage>
        <taxon>Bacteria</taxon>
        <taxon>Bacillati</taxon>
        <taxon>Bacillota</taxon>
        <taxon>Bacilli</taxon>
        <taxon>Bacillales</taxon>
        <taxon>Paenibacillaceae</taxon>
        <taxon>Xylanibacillus</taxon>
    </lineage>
</organism>
<evidence type="ECO:0000259" key="9">
    <source>
        <dbReference type="PROSITE" id="PS50928"/>
    </source>
</evidence>
<protein>
    <submittedName>
        <fullName evidence="10">Sugar ABC transporter permease</fullName>
    </submittedName>
</protein>
<keyword evidence="6 7" id="KW-0472">Membrane</keyword>
<evidence type="ECO:0000313" key="10">
    <source>
        <dbReference type="EMBL" id="GIQ71152.1"/>
    </source>
</evidence>
<feature type="region of interest" description="Disordered" evidence="8">
    <location>
        <begin position="1"/>
        <end position="28"/>
    </location>
</feature>
<dbReference type="PANTHER" id="PTHR43227:SF11">
    <property type="entry name" value="BLL4140 PROTEIN"/>
    <property type="match status" value="1"/>
</dbReference>
<comment type="caution">
    <text evidence="10">The sequence shown here is derived from an EMBL/GenBank/DDBJ whole genome shotgun (WGS) entry which is preliminary data.</text>
</comment>
<evidence type="ECO:0000256" key="3">
    <source>
        <dbReference type="ARBA" id="ARBA00022475"/>
    </source>
</evidence>
<dbReference type="RefSeq" id="WP_213413951.1">
    <property type="nucleotide sequence ID" value="NZ_BOVK01000072.1"/>
</dbReference>
<name>A0A8J4M4F4_9BACL</name>
<evidence type="ECO:0000256" key="4">
    <source>
        <dbReference type="ARBA" id="ARBA00022692"/>
    </source>
</evidence>
<dbReference type="PROSITE" id="PS50928">
    <property type="entry name" value="ABC_TM1"/>
    <property type="match status" value="1"/>
</dbReference>
<dbReference type="PANTHER" id="PTHR43227">
    <property type="entry name" value="BLL4140 PROTEIN"/>
    <property type="match status" value="1"/>
</dbReference>
<dbReference type="GO" id="GO:0055085">
    <property type="term" value="P:transmembrane transport"/>
    <property type="evidence" value="ECO:0007669"/>
    <property type="project" value="InterPro"/>
</dbReference>
<dbReference type="Proteomes" id="UP000677918">
    <property type="component" value="Unassembled WGS sequence"/>
</dbReference>
<comment type="subcellular location">
    <subcellularLocation>
        <location evidence="1 7">Cell membrane</location>
        <topology evidence="1 7">Multi-pass membrane protein</topology>
    </subcellularLocation>
</comment>
<evidence type="ECO:0000256" key="7">
    <source>
        <dbReference type="RuleBase" id="RU363032"/>
    </source>
</evidence>
<dbReference type="CDD" id="cd06261">
    <property type="entry name" value="TM_PBP2"/>
    <property type="match status" value="1"/>
</dbReference>
<comment type="similarity">
    <text evidence="7">Belongs to the binding-protein-dependent transport system permease family.</text>
</comment>
<keyword evidence="3" id="KW-1003">Cell membrane</keyword>
<evidence type="ECO:0000256" key="1">
    <source>
        <dbReference type="ARBA" id="ARBA00004651"/>
    </source>
</evidence>
<feature type="domain" description="ABC transmembrane type-1" evidence="9">
    <location>
        <begin position="103"/>
        <end position="319"/>
    </location>
</feature>
<dbReference type="Gene3D" id="1.10.3720.10">
    <property type="entry name" value="MetI-like"/>
    <property type="match status" value="1"/>
</dbReference>
<keyword evidence="5 7" id="KW-1133">Transmembrane helix</keyword>